<evidence type="ECO:0000313" key="1">
    <source>
        <dbReference type="EMBL" id="GLD52632.1"/>
    </source>
</evidence>
<evidence type="ECO:0000313" key="2">
    <source>
        <dbReference type="Proteomes" id="UP001279410"/>
    </source>
</evidence>
<keyword evidence="2" id="KW-1185">Reference proteome</keyword>
<gene>
    <name evidence="1" type="ORF">AKAME5_002825200</name>
</gene>
<sequence length="128" mass="14609">MPTGTLYENVCKIRPKMVWKLNLILLATQAGHDPRSHHWQSKQPLILCSTHNFISMTSFIPPVMMKQLYELSPARTKRLAIFLPEGTHNDTHGRLCCFAALEQFMKDLAEEPLPQERVLSPEAKATII</sequence>
<proteinExistence type="predicted"/>
<dbReference type="Proteomes" id="UP001279410">
    <property type="component" value="Unassembled WGS sequence"/>
</dbReference>
<dbReference type="EMBL" id="BRZM01003826">
    <property type="protein sequence ID" value="GLD52632.1"/>
    <property type="molecule type" value="Genomic_DNA"/>
</dbReference>
<reference evidence="1" key="1">
    <citation type="submission" date="2022-08" db="EMBL/GenBank/DDBJ databases">
        <title>Genome sequencing of akame (Lates japonicus).</title>
        <authorList>
            <person name="Hashiguchi Y."/>
            <person name="Takahashi H."/>
        </authorList>
    </citation>
    <scope>NUCLEOTIDE SEQUENCE</scope>
    <source>
        <strain evidence="1">Kochi</strain>
    </source>
</reference>
<organism evidence="1 2">
    <name type="scientific">Lates japonicus</name>
    <name type="common">Japanese lates</name>
    <dbReference type="NCBI Taxonomy" id="270547"/>
    <lineage>
        <taxon>Eukaryota</taxon>
        <taxon>Metazoa</taxon>
        <taxon>Chordata</taxon>
        <taxon>Craniata</taxon>
        <taxon>Vertebrata</taxon>
        <taxon>Euteleostomi</taxon>
        <taxon>Actinopterygii</taxon>
        <taxon>Neopterygii</taxon>
        <taxon>Teleostei</taxon>
        <taxon>Neoteleostei</taxon>
        <taxon>Acanthomorphata</taxon>
        <taxon>Carangaria</taxon>
        <taxon>Carangaria incertae sedis</taxon>
        <taxon>Centropomidae</taxon>
        <taxon>Lates</taxon>
    </lineage>
</organism>
<protein>
    <submittedName>
        <fullName evidence="1">Protein ABHD13</fullName>
    </submittedName>
</protein>
<comment type="caution">
    <text evidence="1">The sequence shown here is derived from an EMBL/GenBank/DDBJ whole genome shotgun (WGS) entry which is preliminary data.</text>
</comment>
<accession>A0AAD3MDH3</accession>
<name>A0AAD3MDH3_LATJO</name>
<dbReference type="AlphaFoldDB" id="A0AAD3MDH3"/>